<dbReference type="AlphaFoldDB" id="A0A0D5NDF0"/>
<dbReference type="RefSeq" id="WP_045668859.1">
    <property type="nucleotide sequence ID" value="NZ_CP011058.1"/>
</dbReference>
<dbReference type="NCBIfam" id="NF033517">
    <property type="entry name" value="transpos_IS66"/>
    <property type="match status" value="1"/>
</dbReference>
<dbReference type="PANTHER" id="PTHR33678">
    <property type="entry name" value="BLL1576 PROTEIN"/>
    <property type="match status" value="1"/>
</dbReference>
<name>A0A0D5NDF0_9BACL</name>
<evidence type="ECO:0000259" key="4">
    <source>
        <dbReference type="Pfam" id="PF13007"/>
    </source>
</evidence>
<gene>
    <name evidence="6" type="ORF">VN24_00745</name>
</gene>
<dbReference type="Pfam" id="PF13007">
    <property type="entry name" value="LZ_Tnp_IS66"/>
    <property type="match status" value="1"/>
</dbReference>
<reference evidence="7" key="2">
    <citation type="submission" date="2015-03" db="EMBL/GenBank/DDBJ databases">
        <title>Genome sequence of Paenibacillus beijingensis strain DSM 24997T.</title>
        <authorList>
            <person name="Kwak Y."/>
            <person name="Shin J.-H."/>
        </authorList>
    </citation>
    <scope>NUCLEOTIDE SEQUENCE [LARGE SCALE GENOMIC DNA]</scope>
    <source>
        <strain evidence="7">DSM 24997</strain>
    </source>
</reference>
<proteinExistence type="predicted"/>
<dbReference type="Pfam" id="PF13817">
    <property type="entry name" value="DDE_Tnp_IS66_C"/>
    <property type="match status" value="1"/>
</dbReference>
<evidence type="ECO:0000259" key="3">
    <source>
        <dbReference type="Pfam" id="PF13005"/>
    </source>
</evidence>
<dbReference type="InterPro" id="IPR052344">
    <property type="entry name" value="Transposase-related"/>
</dbReference>
<dbReference type="PATRIC" id="fig|1126833.4.peg.174"/>
<sequence length="525" mass="60247">MENRAENLTTIEKLNQRIAKQEQQISELTALLRWYEEQNRLAKQKRFVASSEKTNPDQLELNLFNEAEVLATPEGQEPQMEQVTYERRKTTGRREVDFDRLPIETVTYELNESDQACSCCGGSLHEMSTETRSEIAIVPPQVKVIRHVRQVYSCRSCECNDIHTPIITAQMPKPVYPGSLASPSILAHVMCQKYVESLPLYRQEQHFARLGFTLSRQTMANWMIYGVEKWLTPVVIAIKEYLLKKDILHADETTLQVLHEPGKSAESKSYLWLYRSGRGEDPAVVFDYQRTRGGEHPRNFLAGFKGYLHVDGYTGYHKVADVTLVACWAHARRKYDEALKAAPPEARNNPETVAKQGLKFCNELFAIERDLKEASPEERYTARQERSLPVIEAYQNWLKQQRSRTLPKSLTGQAIAYSLNQWEKLAAYLADGRLEIDNNRSERSIKPFVIGRKNWLFANTPRGAKASTNIYSVVETAKENGLKPFDYLKFLFEQLPQLTGQLDPQALEPFMPWSASLPAHCRLKS</sequence>
<dbReference type="KEGG" id="pbj:VN24_00745"/>
<evidence type="ECO:0000259" key="2">
    <source>
        <dbReference type="Pfam" id="PF03050"/>
    </source>
</evidence>
<dbReference type="InterPro" id="IPR039552">
    <property type="entry name" value="IS66_C"/>
</dbReference>
<keyword evidence="1" id="KW-0175">Coiled coil</keyword>
<feature type="domain" description="Transposase IS66 central" evidence="2">
    <location>
        <begin position="179"/>
        <end position="465"/>
    </location>
</feature>
<evidence type="ECO:0000313" key="6">
    <source>
        <dbReference type="EMBL" id="AJY73424.1"/>
    </source>
</evidence>
<feature type="domain" description="Transposase TnpC homeodomain" evidence="4">
    <location>
        <begin position="34"/>
        <end position="106"/>
    </location>
</feature>
<dbReference type="Proteomes" id="UP000032633">
    <property type="component" value="Chromosome"/>
</dbReference>
<feature type="domain" description="Transposase IS66 C-terminal" evidence="5">
    <location>
        <begin position="472"/>
        <end position="513"/>
    </location>
</feature>
<feature type="domain" description="Transposase IS66 zinc-finger binding" evidence="3">
    <location>
        <begin position="115"/>
        <end position="158"/>
    </location>
</feature>
<dbReference type="InterPro" id="IPR024463">
    <property type="entry name" value="Transposase_TnpC_homeodom"/>
</dbReference>
<dbReference type="Pfam" id="PF03050">
    <property type="entry name" value="DDE_Tnp_IS66"/>
    <property type="match status" value="1"/>
</dbReference>
<organism evidence="6 7">
    <name type="scientific">Paenibacillus beijingensis</name>
    <dbReference type="NCBI Taxonomy" id="1126833"/>
    <lineage>
        <taxon>Bacteria</taxon>
        <taxon>Bacillati</taxon>
        <taxon>Bacillota</taxon>
        <taxon>Bacilli</taxon>
        <taxon>Bacillales</taxon>
        <taxon>Paenibacillaceae</taxon>
        <taxon>Paenibacillus</taxon>
    </lineage>
</organism>
<dbReference type="STRING" id="1126833.VN24_00745"/>
<keyword evidence="7" id="KW-1185">Reference proteome</keyword>
<dbReference type="InterPro" id="IPR024474">
    <property type="entry name" value="Znf_dom_IS66"/>
</dbReference>
<accession>A0A0D5NDF0</accession>
<evidence type="ECO:0000313" key="7">
    <source>
        <dbReference type="Proteomes" id="UP000032633"/>
    </source>
</evidence>
<feature type="coiled-coil region" evidence="1">
    <location>
        <begin position="4"/>
        <end position="38"/>
    </location>
</feature>
<evidence type="ECO:0000259" key="5">
    <source>
        <dbReference type="Pfam" id="PF13817"/>
    </source>
</evidence>
<reference evidence="6 7" key="1">
    <citation type="journal article" date="2015" name="J. Biotechnol.">
        <title>Complete genome sequence of Paenibacillus beijingensis 7188(T) (=DSM 24997(T)), a novel rhizobacterium from jujube garden soil.</title>
        <authorList>
            <person name="Kwak Y."/>
            <person name="Shin J.H."/>
        </authorList>
    </citation>
    <scope>NUCLEOTIDE SEQUENCE [LARGE SCALE GENOMIC DNA]</scope>
    <source>
        <strain evidence="6 7">DSM 24997</strain>
    </source>
</reference>
<evidence type="ECO:0000256" key="1">
    <source>
        <dbReference type="SAM" id="Coils"/>
    </source>
</evidence>
<dbReference type="EMBL" id="CP011058">
    <property type="protein sequence ID" value="AJY73424.1"/>
    <property type="molecule type" value="Genomic_DNA"/>
</dbReference>
<protein>
    <submittedName>
        <fullName evidence="6">Transposase</fullName>
    </submittedName>
</protein>
<dbReference type="InterPro" id="IPR004291">
    <property type="entry name" value="Transposase_IS66_central"/>
</dbReference>
<dbReference type="Pfam" id="PF13005">
    <property type="entry name" value="zf-IS66"/>
    <property type="match status" value="1"/>
</dbReference>
<dbReference type="HOGENOM" id="CLU_023034_0_2_9"/>